<dbReference type="InterPro" id="IPR011124">
    <property type="entry name" value="Znf_CW"/>
</dbReference>
<name>A0AAD5A4R6_SILAS</name>
<evidence type="ECO:0000256" key="4">
    <source>
        <dbReference type="SAM" id="MobiDB-lite"/>
    </source>
</evidence>
<dbReference type="AlphaFoldDB" id="A0AAD5A4R6"/>
<evidence type="ECO:0000256" key="1">
    <source>
        <dbReference type="ARBA" id="ARBA00022723"/>
    </source>
</evidence>
<dbReference type="PROSITE" id="PS50812">
    <property type="entry name" value="PWWP"/>
    <property type="match status" value="1"/>
</dbReference>
<evidence type="ECO:0000259" key="6">
    <source>
        <dbReference type="PROSITE" id="PS51050"/>
    </source>
</evidence>
<feature type="compositionally biased region" description="Basic and acidic residues" evidence="4">
    <location>
        <begin position="10"/>
        <end position="29"/>
    </location>
</feature>
<evidence type="ECO:0000313" key="7">
    <source>
        <dbReference type="EMBL" id="KAI5609285.1"/>
    </source>
</evidence>
<dbReference type="InterPro" id="IPR000313">
    <property type="entry name" value="PWWP_dom"/>
</dbReference>
<dbReference type="SUPFAM" id="SSF63748">
    <property type="entry name" value="Tudor/PWWP/MBT"/>
    <property type="match status" value="1"/>
</dbReference>
<gene>
    <name evidence="7" type="ORF">C0J50_6287</name>
</gene>
<feature type="region of interest" description="Disordered" evidence="4">
    <location>
        <begin position="335"/>
        <end position="368"/>
    </location>
</feature>
<feature type="region of interest" description="Disordered" evidence="4">
    <location>
        <begin position="380"/>
        <end position="405"/>
    </location>
</feature>
<feature type="compositionally biased region" description="Basic residues" evidence="4">
    <location>
        <begin position="347"/>
        <end position="362"/>
    </location>
</feature>
<keyword evidence="2" id="KW-0863">Zinc-finger</keyword>
<dbReference type="Gene3D" id="3.30.40.100">
    <property type="match status" value="1"/>
</dbReference>
<dbReference type="EMBL" id="MU579904">
    <property type="protein sequence ID" value="KAI5609285.1"/>
    <property type="molecule type" value="Genomic_DNA"/>
</dbReference>
<dbReference type="InterPro" id="IPR042778">
    <property type="entry name" value="ZCWPW1/ZCWPW2"/>
</dbReference>
<proteinExistence type="predicted"/>
<comment type="caution">
    <text evidence="7">The sequence shown here is derived from an EMBL/GenBank/DDBJ whole genome shotgun (WGS) entry which is preliminary data.</text>
</comment>
<dbReference type="PROSITE" id="PS51050">
    <property type="entry name" value="ZF_CW"/>
    <property type="match status" value="1"/>
</dbReference>
<sequence>MALMVQRNETLMKKTAEKHKVMDGEKDGDLNSGEVKTGTNSKHSKSMHINTSESVRRSSRPGEMREGEKKTQKKKNGKGTRTDKGSEDENGEGVKEKVMKKSGGQGKSEVVYLCLGEEKNFKKDTHCELICTDERGMRWRSVEPQTVSIHEDTDRKQIREERDQKDESSDAAPYVVWVQCSKPECGKWRRLSDGVDPSVLPDDWTCQSNTDPALKSCSDPEEKSSVPEEEMFFCSLVPGSLVWARQSGYPWWPAMVEQDPNTEEYLEFRREVDFMPQVDKGLNDSISMAKEALKLSLKKRLVKFGFSGRYVSDRESSEDSDIAEMLELFCGRTGKDSDEDLLSKKQSTGKKTSRKREGKRSRWGKEDDETYRVGDKKKRLKKKLKKIKEHPKDQTVPQVAMETNTDMTFDMDIHSEEEEMERQREIVMHVAEKMKIRAGEGRDDEDGDGEYKDFPNREVEESEEEQEKFFLKKLVEE</sequence>
<feature type="compositionally biased region" description="Basic and acidic residues" evidence="4">
    <location>
        <begin position="449"/>
        <end position="459"/>
    </location>
</feature>
<dbReference type="PANTHER" id="PTHR15999:SF2">
    <property type="entry name" value="ZINC FINGER CW-TYPE PWWP DOMAIN PROTEIN 1"/>
    <property type="match status" value="1"/>
</dbReference>
<feature type="region of interest" description="Disordered" evidence="4">
    <location>
        <begin position="436"/>
        <end position="466"/>
    </location>
</feature>
<dbReference type="Pfam" id="PF07496">
    <property type="entry name" value="zf-CW"/>
    <property type="match status" value="1"/>
</dbReference>
<dbReference type="GO" id="GO:0008270">
    <property type="term" value="F:zinc ion binding"/>
    <property type="evidence" value="ECO:0007669"/>
    <property type="project" value="UniProtKB-KW"/>
</dbReference>
<evidence type="ECO:0000256" key="3">
    <source>
        <dbReference type="ARBA" id="ARBA00022833"/>
    </source>
</evidence>
<reference evidence="7" key="1">
    <citation type="submission" date="2018-07" db="EMBL/GenBank/DDBJ databases">
        <title>Comparative genomics of catfishes provides insights into carnivory and benthic adaptation.</title>
        <authorList>
            <person name="Zhang Y."/>
            <person name="Wang D."/>
            <person name="Peng Z."/>
            <person name="Zheng S."/>
            <person name="Shao F."/>
            <person name="Tao W."/>
        </authorList>
    </citation>
    <scope>NUCLEOTIDE SEQUENCE</scope>
    <source>
        <strain evidence="7">Chongqing</strain>
    </source>
</reference>
<feature type="compositionally biased region" description="Basic residues" evidence="4">
    <location>
        <begin position="380"/>
        <end position="389"/>
    </location>
</feature>
<dbReference type="Gene3D" id="2.30.30.140">
    <property type="match status" value="1"/>
</dbReference>
<dbReference type="Pfam" id="PF00855">
    <property type="entry name" value="PWWP"/>
    <property type="match status" value="1"/>
</dbReference>
<evidence type="ECO:0000313" key="8">
    <source>
        <dbReference type="Proteomes" id="UP001205998"/>
    </source>
</evidence>
<feature type="compositionally biased region" description="Basic and acidic residues" evidence="4">
    <location>
        <begin position="149"/>
        <end position="168"/>
    </location>
</feature>
<feature type="compositionally biased region" description="Polar residues" evidence="4">
    <location>
        <begin position="37"/>
        <end position="53"/>
    </location>
</feature>
<feature type="domain" description="PWWP" evidence="5">
    <location>
        <begin position="238"/>
        <end position="305"/>
    </location>
</feature>
<organism evidence="7 8">
    <name type="scientific">Silurus asotus</name>
    <name type="common">Amur catfish</name>
    <name type="synonym">Parasilurus asotus</name>
    <dbReference type="NCBI Taxonomy" id="30991"/>
    <lineage>
        <taxon>Eukaryota</taxon>
        <taxon>Metazoa</taxon>
        <taxon>Chordata</taxon>
        <taxon>Craniata</taxon>
        <taxon>Vertebrata</taxon>
        <taxon>Euteleostomi</taxon>
        <taxon>Actinopterygii</taxon>
        <taxon>Neopterygii</taxon>
        <taxon>Teleostei</taxon>
        <taxon>Ostariophysi</taxon>
        <taxon>Siluriformes</taxon>
        <taxon>Siluridae</taxon>
        <taxon>Silurus</taxon>
    </lineage>
</organism>
<evidence type="ECO:0000259" key="5">
    <source>
        <dbReference type="PROSITE" id="PS50812"/>
    </source>
</evidence>
<feature type="compositionally biased region" description="Polar residues" evidence="4">
    <location>
        <begin position="395"/>
        <end position="405"/>
    </location>
</feature>
<feature type="region of interest" description="Disordered" evidence="4">
    <location>
        <begin position="142"/>
        <end position="170"/>
    </location>
</feature>
<feature type="compositionally biased region" description="Basic and acidic residues" evidence="4">
    <location>
        <begin position="54"/>
        <end position="70"/>
    </location>
</feature>
<feature type="compositionally biased region" description="Basic and acidic residues" evidence="4">
    <location>
        <begin position="80"/>
        <end position="99"/>
    </location>
</feature>
<keyword evidence="8" id="KW-1185">Reference proteome</keyword>
<protein>
    <submittedName>
        <fullName evidence="7">MORC family CW-type zinc finger protein 3</fullName>
    </submittedName>
</protein>
<keyword evidence="3" id="KW-0862">Zinc</keyword>
<dbReference type="PANTHER" id="PTHR15999">
    <property type="entry name" value="ZINC FINGER CW-TYPE PWWP DOMAIN PROTEIN 1"/>
    <property type="match status" value="1"/>
</dbReference>
<feature type="domain" description="CW-type" evidence="6">
    <location>
        <begin position="171"/>
        <end position="225"/>
    </location>
</feature>
<accession>A0AAD5A4R6</accession>
<evidence type="ECO:0000256" key="2">
    <source>
        <dbReference type="ARBA" id="ARBA00022771"/>
    </source>
</evidence>
<keyword evidence="1" id="KW-0479">Metal-binding</keyword>
<dbReference type="GO" id="GO:0005634">
    <property type="term" value="C:nucleus"/>
    <property type="evidence" value="ECO:0007669"/>
    <property type="project" value="TreeGrafter"/>
</dbReference>
<feature type="region of interest" description="Disordered" evidence="4">
    <location>
        <begin position="1"/>
        <end position="102"/>
    </location>
</feature>
<dbReference type="Proteomes" id="UP001205998">
    <property type="component" value="Unassembled WGS sequence"/>
</dbReference>